<name>G7W9G9_DESOD</name>
<dbReference type="RefSeq" id="WP_014186113.1">
    <property type="nucleotide sequence ID" value="NC_016584.1"/>
</dbReference>
<dbReference type="PANTHER" id="PTHR42983:SF1">
    <property type="entry name" value="IRON-MOLYBDENUM PROTEIN"/>
    <property type="match status" value="1"/>
</dbReference>
<dbReference type="eggNOG" id="COG1433">
    <property type="taxonomic scope" value="Bacteria"/>
</dbReference>
<dbReference type="PANTHER" id="PTHR42983">
    <property type="entry name" value="DINITROGENASE IRON-MOLYBDENUM COFACTOR PROTEIN-RELATED"/>
    <property type="match status" value="1"/>
</dbReference>
<accession>G7W9G9</accession>
<evidence type="ECO:0000313" key="3">
    <source>
        <dbReference type="Proteomes" id="UP000006346"/>
    </source>
</evidence>
<keyword evidence="3" id="KW-1185">Reference proteome</keyword>
<evidence type="ECO:0000259" key="1">
    <source>
        <dbReference type="Pfam" id="PF02579"/>
    </source>
</evidence>
<dbReference type="InterPro" id="IPR036105">
    <property type="entry name" value="DiNase_FeMo-co_biosyn_sf"/>
</dbReference>
<organism evidence="2 3">
    <name type="scientific">Desulfosporosinus orientis (strain ATCC 19365 / DSM 765 / NCIMB 8382 / VKM B-1628 / Singapore I)</name>
    <name type="common">Desulfotomaculum orientis</name>
    <dbReference type="NCBI Taxonomy" id="768706"/>
    <lineage>
        <taxon>Bacteria</taxon>
        <taxon>Bacillati</taxon>
        <taxon>Bacillota</taxon>
        <taxon>Clostridia</taxon>
        <taxon>Eubacteriales</taxon>
        <taxon>Desulfitobacteriaceae</taxon>
        <taxon>Desulfosporosinus</taxon>
    </lineage>
</organism>
<gene>
    <name evidence="2" type="ordered locus">Desor_3852</name>
</gene>
<dbReference type="SUPFAM" id="SSF53146">
    <property type="entry name" value="Nitrogenase accessory factor-like"/>
    <property type="match status" value="1"/>
</dbReference>
<reference evidence="3" key="1">
    <citation type="submission" date="2011-11" db="EMBL/GenBank/DDBJ databases">
        <title>Complete sequence of Desulfosporosinus orientis DSM 765.</title>
        <authorList>
            <person name="Lucas S."/>
            <person name="Han J."/>
            <person name="Lapidus A."/>
            <person name="Cheng J.-F."/>
            <person name="Goodwin L."/>
            <person name="Pitluck S."/>
            <person name="Peters L."/>
            <person name="Ovchinnikova G."/>
            <person name="Teshima H."/>
            <person name="Detter J.C."/>
            <person name="Han C."/>
            <person name="Tapia R."/>
            <person name="Land M."/>
            <person name="Hauser L."/>
            <person name="Kyrpides N."/>
            <person name="Ivanova N."/>
            <person name="Pagani I."/>
            <person name="Pester M."/>
            <person name="Spring S."/>
            <person name="Ollivier B."/>
            <person name="Rattei T."/>
            <person name="Klenk H.-P."/>
            <person name="Wagner M."/>
            <person name="Loy A."/>
            <person name="Woyke T."/>
        </authorList>
    </citation>
    <scope>NUCLEOTIDE SEQUENCE [LARGE SCALE GENOMIC DNA]</scope>
    <source>
        <strain evidence="3">ATCC 19365 / DSM 765 / NCIMB 8382 / VKM B-1628</strain>
    </source>
</reference>
<dbReference type="STRING" id="768706.Desor_3852"/>
<reference evidence="2 3" key="2">
    <citation type="journal article" date="2012" name="J. Bacteriol.">
        <title>Complete genome sequences of Desulfosporosinus orientis DSM765T, Desulfosporosinus youngiae DSM17734T, Desulfosporosinus meridiei DSM13257T, and Desulfosporosinus acidiphilus DSM22704T.</title>
        <authorList>
            <person name="Pester M."/>
            <person name="Brambilla E."/>
            <person name="Alazard D."/>
            <person name="Rattei T."/>
            <person name="Weinmaier T."/>
            <person name="Han J."/>
            <person name="Lucas S."/>
            <person name="Lapidus A."/>
            <person name="Cheng J.F."/>
            <person name="Goodwin L."/>
            <person name="Pitluck S."/>
            <person name="Peters L."/>
            <person name="Ovchinnikova G."/>
            <person name="Teshima H."/>
            <person name="Detter J.C."/>
            <person name="Han C.S."/>
            <person name="Tapia R."/>
            <person name="Land M.L."/>
            <person name="Hauser L."/>
            <person name="Kyrpides N.C."/>
            <person name="Ivanova N.N."/>
            <person name="Pagani I."/>
            <person name="Huntmann M."/>
            <person name="Wei C.L."/>
            <person name="Davenport K.W."/>
            <person name="Daligault H."/>
            <person name="Chain P.S."/>
            <person name="Chen A."/>
            <person name="Mavromatis K."/>
            <person name="Markowitz V."/>
            <person name="Szeto E."/>
            <person name="Mikhailova N."/>
            <person name="Pati A."/>
            <person name="Wagner M."/>
            <person name="Woyke T."/>
            <person name="Ollivier B."/>
            <person name="Klenk H.P."/>
            <person name="Spring S."/>
            <person name="Loy A."/>
        </authorList>
    </citation>
    <scope>NUCLEOTIDE SEQUENCE [LARGE SCALE GENOMIC DNA]</scope>
    <source>
        <strain evidence="3">ATCC 19365 / DSM 765 / NCIMB 8382 / VKM B-1628</strain>
    </source>
</reference>
<dbReference type="OrthoDB" id="9807451at2"/>
<dbReference type="InterPro" id="IPR003731">
    <property type="entry name" value="Di-Nase_FeMo-co_biosynth"/>
</dbReference>
<protein>
    <recommendedName>
        <fullName evidence="1">Dinitrogenase iron-molybdenum cofactor biosynthesis domain-containing protein</fullName>
    </recommendedName>
</protein>
<dbReference type="EMBL" id="CP003108">
    <property type="protein sequence ID" value="AET69306.1"/>
    <property type="molecule type" value="Genomic_DNA"/>
</dbReference>
<dbReference type="Proteomes" id="UP000006346">
    <property type="component" value="Chromosome"/>
</dbReference>
<evidence type="ECO:0000313" key="2">
    <source>
        <dbReference type="EMBL" id="AET69306.1"/>
    </source>
</evidence>
<dbReference type="HOGENOM" id="CLU_104194_0_0_9"/>
<dbReference type="Gene3D" id="3.30.420.130">
    <property type="entry name" value="Dinitrogenase iron-molybdenum cofactor biosynthesis domain"/>
    <property type="match status" value="1"/>
</dbReference>
<dbReference type="PATRIC" id="fig|768706.3.peg.3898"/>
<dbReference type="KEGG" id="dor:Desor_3852"/>
<dbReference type="AlphaFoldDB" id="G7W9G9"/>
<sequence>MYIAVAADGKNLDSKVSDEFERCLYLLIVNMNDLSFTVIKNDNLSERASAENLASAVLSYNCEALITGDIRPLAFNILADAYVTRLFGADSSVKNALELMEKGSLKIIKNYDGTEKCSGHHH</sequence>
<feature type="domain" description="Dinitrogenase iron-molybdenum cofactor biosynthesis" evidence="1">
    <location>
        <begin position="13"/>
        <end position="101"/>
    </location>
</feature>
<dbReference type="Pfam" id="PF02579">
    <property type="entry name" value="Nitro_FeMo-Co"/>
    <property type="match status" value="1"/>
</dbReference>
<proteinExistence type="predicted"/>